<evidence type="ECO:0000256" key="8">
    <source>
        <dbReference type="ARBA" id="ARBA00023315"/>
    </source>
</evidence>
<proteinExistence type="inferred from homology"/>
<feature type="compositionally biased region" description="Pro residues" evidence="11">
    <location>
        <begin position="24"/>
        <end position="37"/>
    </location>
</feature>
<dbReference type="PANTHER" id="PTHR10408:SF9">
    <property type="entry name" value="STEROL O-ACYLTRANSFERASE 2-RELATED"/>
    <property type="match status" value="1"/>
</dbReference>
<feature type="coiled-coil region" evidence="10">
    <location>
        <begin position="768"/>
        <end position="795"/>
    </location>
</feature>
<dbReference type="STRING" id="5286.A0A0K3CSK1"/>
<feature type="transmembrane region" description="Helical" evidence="12">
    <location>
        <begin position="658"/>
        <end position="676"/>
    </location>
</feature>
<sequence length="1171" mass="131133">MASLDPPLPGPANLVDDALRHPDSAPPIPPDSAPPSHPSTATQPSATSRGQLSTASSYASDVSTRDGTPDLANGQGVTTTITTVTGKGGKAVTQTLTHVGASSVDARFSSSTSSITLRPIPARGGDPKKIKVLRSRRTHFAPRTSHFDRHNLTSASDPFRGLYTLFWIVIFVGALKTVYHRFAEQGGWGGEWRFAALISRDGWVLAVSDAVLVSASLLCVPYAKLLVHGWIRYHGAGVIIQHICQTLYLAIAIRWTFHRNWPWVQSGFMTLHALSMLMKIHSYCSLNGELSERRRQLRKDEGRLEEVLEEMGGRRRAEREAREEWERQCGEAARAKEGEAGSREGKKEEVAAQSSTDASTSALSSEDEAAAALLRHRQSTARRRSISPSASRTHSSSASSSHPAPSRAEEPQEGVETLTWHPSDRVSKLAIAICEAKDLLTSNGKKPVTFPENVTFANFIDYLLVPTLVYELEYPRTDSIRPLYILEKTLATFGTFSILVLIVDSFILPVTSRTDTPLFGFVLDLALPFTLAYLLIFYVIFEGVCNGFAELTRFADRNFFDDWWNSCTFDEFSRKWNRPVHAFLLRHVYAETMASYKLSKLSAAFVTFLFSACVHELVMAVVTKKLRLYLFSMQMAQLPLIMVGRAKIFRKYPALGNLFFWLALLSGFPLLGTLYLRRISREIRTTASRLPADANILPPAYRSAIAFERAHGLSRYYAELEDIYWLFDGWDELADQLYADWAAHVSEVEAVRRAFDEFNAGNKVFVSREAAEAYYDQLLDRIEALSGRAQQLRDRFQGPAGSSPSSESSSAMPAESAIACTGLCLLRRRYLAAHPELDGDQRLPDLPSLHRRSLFALAVEAGKTLTSKITSAVKPSDRRCRHRGSCRKYRSFATRAYLAIDVITFDSSVEKAMQFACGNALVCDSMQIARHVCNDRGQEVKGARMLEGTVIHRSGTITGGTSQQGGRHFEDQEVESLRRREAELRGKLADVFKNRPKVNAEEQLINDETRLKADLQVVRDDLSSTESRLKGVRDELKTLRKKAADSQKTISQIEDELEQLEAQAATCRDVIDREEDAIFADFCRRIRVANIREYEEKQLRGAQEDNAQMLVFNTQVARLNHQIAFQSEQVDGTRERLESLHKLADKQRKALEQLRRGREVRMRVVGLSYIA</sequence>
<dbReference type="Pfam" id="PF03062">
    <property type="entry name" value="MBOAT"/>
    <property type="match status" value="1"/>
</dbReference>
<keyword evidence="15" id="KW-1185">Reference proteome</keyword>
<comment type="subcellular location">
    <subcellularLocation>
        <location evidence="1">Endoplasmic reticulum membrane</location>
        <topology evidence="1">Multi-pass membrane protein</topology>
    </subcellularLocation>
</comment>
<keyword evidence="5" id="KW-0256">Endoplasmic reticulum</keyword>
<comment type="similarity">
    <text evidence="2">Belongs to the membrane-bound acyltransferase family. Sterol o-acyltransferase subfamily.</text>
</comment>
<feature type="transmembrane region" description="Helical" evidence="12">
    <location>
        <begin position="490"/>
        <end position="512"/>
    </location>
</feature>
<evidence type="ECO:0000313" key="14">
    <source>
        <dbReference type="EMBL" id="CTR11515.1"/>
    </source>
</evidence>
<feature type="domain" description="SMC hinge" evidence="13">
    <location>
        <begin position="895"/>
        <end position="932"/>
    </location>
</feature>
<feature type="compositionally biased region" description="Basic and acidic residues" evidence="11">
    <location>
        <begin position="309"/>
        <end position="350"/>
    </location>
</feature>
<organism evidence="14 15">
    <name type="scientific">Rhodotorula toruloides</name>
    <name type="common">Yeast</name>
    <name type="synonym">Rhodosporidium toruloides</name>
    <dbReference type="NCBI Taxonomy" id="5286"/>
    <lineage>
        <taxon>Eukaryota</taxon>
        <taxon>Fungi</taxon>
        <taxon>Dikarya</taxon>
        <taxon>Basidiomycota</taxon>
        <taxon>Pucciniomycotina</taxon>
        <taxon>Microbotryomycetes</taxon>
        <taxon>Sporidiobolales</taxon>
        <taxon>Sporidiobolaceae</taxon>
        <taxon>Rhodotorula</taxon>
    </lineage>
</organism>
<name>A0A0K3CSK1_RHOTO</name>
<feature type="region of interest" description="Disordered" evidence="11">
    <location>
        <begin position="1"/>
        <end position="76"/>
    </location>
</feature>
<reference evidence="14 15" key="1">
    <citation type="submission" date="2015-07" db="EMBL/GenBank/DDBJ databases">
        <authorList>
            <person name="Cajimat M.N.B."/>
            <person name="Milazzo M.L."/>
            <person name="Fulhorst C.F."/>
        </authorList>
    </citation>
    <scope>NUCLEOTIDE SEQUENCE [LARGE SCALE GENOMIC DNA]</scope>
    <source>
        <strain evidence="14">Single colony</strain>
    </source>
</reference>
<feature type="coiled-coil region" evidence="10">
    <location>
        <begin position="1022"/>
        <end position="1077"/>
    </location>
</feature>
<dbReference type="GO" id="GO:0008204">
    <property type="term" value="P:ergosterol metabolic process"/>
    <property type="evidence" value="ECO:0007669"/>
    <property type="project" value="TreeGrafter"/>
</dbReference>
<evidence type="ECO:0000313" key="15">
    <source>
        <dbReference type="Proteomes" id="UP000199069"/>
    </source>
</evidence>
<evidence type="ECO:0000256" key="3">
    <source>
        <dbReference type="ARBA" id="ARBA00022679"/>
    </source>
</evidence>
<dbReference type="Gene3D" id="3.30.70.1620">
    <property type="match status" value="1"/>
</dbReference>
<evidence type="ECO:0000256" key="11">
    <source>
        <dbReference type="SAM" id="MobiDB-lite"/>
    </source>
</evidence>
<evidence type="ECO:0000256" key="4">
    <source>
        <dbReference type="ARBA" id="ARBA00022692"/>
    </source>
</evidence>
<dbReference type="InterPro" id="IPR014371">
    <property type="entry name" value="Oat_ACAT_DAG_ARE"/>
</dbReference>
<feature type="transmembrane region" description="Helical" evidence="12">
    <location>
        <begin position="518"/>
        <end position="541"/>
    </location>
</feature>
<evidence type="ECO:0000256" key="9">
    <source>
        <dbReference type="ARBA" id="ARBA00023568"/>
    </source>
</evidence>
<dbReference type="GO" id="GO:0005524">
    <property type="term" value="F:ATP binding"/>
    <property type="evidence" value="ECO:0007669"/>
    <property type="project" value="InterPro"/>
</dbReference>
<feature type="compositionally biased region" description="Low complexity" evidence="11">
    <location>
        <begin position="351"/>
        <end position="364"/>
    </location>
</feature>
<feature type="compositionally biased region" description="Low complexity" evidence="11">
    <location>
        <begin position="38"/>
        <end position="48"/>
    </location>
</feature>
<keyword evidence="8" id="KW-0012">Acyltransferase</keyword>
<feature type="compositionally biased region" description="Basic residues" evidence="11">
    <location>
        <begin position="374"/>
        <end position="385"/>
    </location>
</feature>
<feature type="compositionally biased region" description="Pro residues" evidence="11">
    <location>
        <begin position="1"/>
        <end position="10"/>
    </location>
</feature>
<gene>
    <name evidence="14" type="primary">FGENESH: predicted gene_18.27</name>
    <name evidence="14" type="ORF">BN2166_0073760</name>
</gene>
<dbReference type="Pfam" id="PF06470">
    <property type="entry name" value="SMC_hinge"/>
    <property type="match status" value="1"/>
</dbReference>
<dbReference type="SUPFAM" id="SSF75553">
    <property type="entry name" value="Smc hinge domain"/>
    <property type="match status" value="1"/>
</dbReference>
<evidence type="ECO:0000256" key="7">
    <source>
        <dbReference type="ARBA" id="ARBA00023136"/>
    </source>
</evidence>
<keyword evidence="3" id="KW-0808">Transferase</keyword>
<dbReference type="GO" id="GO:0034737">
    <property type="term" value="F:ergosterol O-acyltransferase activity"/>
    <property type="evidence" value="ECO:0007669"/>
    <property type="project" value="TreeGrafter"/>
</dbReference>
<evidence type="ECO:0000259" key="13">
    <source>
        <dbReference type="Pfam" id="PF06470"/>
    </source>
</evidence>
<feature type="transmembrane region" description="Helical" evidence="12">
    <location>
        <begin position="601"/>
        <end position="622"/>
    </location>
</feature>
<keyword evidence="10" id="KW-0175">Coiled coil</keyword>
<dbReference type="GO" id="GO:0051276">
    <property type="term" value="P:chromosome organization"/>
    <property type="evidence" value="ECO:0007669"/>
    <property type="project" value="InterPro"/>
</dbReference>
<dbReference type="AlphaFoldDB" id="A0A0K3CSK1"/>
<comment type="function">
    <text evidence="9">Sterol O-acyltransferase that catalyzes the formation of stery esters.</text>
</comment>
<evidence type="ECO:0000256" key="1">
    <source>
        <dbReference type="ARBA" id="ARBA00004477"/>
    </source>
</evidence>
<dbReference type="InterPro" id="IPR036277">
    <property type="entry name" value="SMC_hinge_sf"/>
</dbReference>
<feature type="compositionally biased region" description="Low complexity" evidence="11">
    <location>
        <begin position="386"/>
        <end position="406"/>
    </location>
</feature>
<evidence type="ECO:0000256" key="5">
    <source>
        <dbReference type="ARBA" id="ARBA00022824"/>
    </source>
</evidence>
<dbReference type="Proteomes" id="UP000199069">
    <property type="component" value="Unassembled WGS sequence"/>
</dbReference>
<accession>A0A0K3CSK1</accession>
<keyword evidence="7 12" id="KW-0472">Membrane</keyword>
<evidence type="ECO:0000256" key="2">
    <source>
        <dbReference type="ARBA" id="ARBA00009010"/>
    </source>
</evidence>
<dbReference type="PANTHER" id="PTHR10408">
    <property type="entry name" value="STEROL O-ACYLTRANSFERASE"/>
    <property type="match status" value="1"/>
</dbReference>
<dbReference type="GO" id="GO:0005694">
    <property type="term" value="C:chromosome"/>
    <property type="evidence" value="ECO:0007669"/>
    <property type="project" value="InterPro"/>
</dbReference>
<dbReference type="EMBL" id="CWKI01000018">
    <property type="protein sequence ID" value="CTR11515.1"/>
    <property type="molecule type" value="Genomic_DNA"/>
</dbReference>
<keyword evidence="4 12" id="KW-0812">Transmembrane</keyword>
<evidence type="ECO:0000256" key="12">
    <source>
        <dbReference type="SAM" id="Phobius"/>
    </source>
</evidence>
<feature type="region of interest" description="Disordered" evidence="11">
    <location>
        <begin position="309"/>
        <end position="419"/>
    </location>
</feature>
<evidence type="ECO:0000256" key="10">
    <source>
        <dbReference type="SAM" id="Coils"/>
    </source>
</evidence>
<protein>
    <recommendedName>
        <fullName evidence="13">SMC hinge domain-containing protein</fullName>
    </recommendedName>
</protein>
<keyword evidence="6 12" id="KW-1133">Transmembrane helix</keyword>
<evidence type="ECO:0000256" key="6">
    <source>
        <dbReference type="ARBA" id="ARBA00022989"/>
    </source>
</evidence>
<dbReference type="GO" id="GO:0005789">
    <property type="term" value="C:endoplasmic reticulum membrane"/>
    <property type="evidence" value="ECO:0007669"/>
    <property type="project" value="UniProtKB-SubCell"/>
</dbReference>
<dbReference type="InterPro" id="IPR004299">
    <property type="entry name" value="MBOAT_fam"/>
</dbReference>
<feature type="compositionally biased region" description="Polar residues" evidence="11">
    <location>
        <begin position="49"/>
        <end position="62"/>
    </location>
</feature>
<dbReference type="InterPro" id="IPR010935">
    <property type="entry name" value="SMC_hinge"/>
</dbReference>